<dbReference type="GO" id="GO:0008395">
    <property type="term" value="F:steroid hydroxylase activity"/>
    <property type="evidence" value="ECO:0007669"/>
    <property type="project" value="TreeGrafter"/>
</dbReference>
<keyword evidence="6 8" id="KW-0503">Monooxygenase</keyword>
<evidence type="ECO:0000256" key="1">
    <source>
        <dbReference type="ARBA" id="ARBA00001971"/>
    </source>
</evidence>
<protein>
    <submittedName>
        <fullName evidence="9">Uncharacterized protein</fullName>
    </submittedName>
</protein>
<organism evidence="9">
    <name type="scientific">Cyprideis torosa</name>
    <dbReference type="NCBI Taxonomy" id="163714"/>
    <lineage>
        <taxon>Eukaryota</taxon>
        <taxon>Metazoa</taxon>
        <taxon>Ecdysozoa</taxon>
        <taxon>Arthropoda</taxon>
        <taxon>Crustacea</taxon>
        <taxon>Oligostraca</taxon>
        <taxon>Ostracoda</taxon>
        <taxon>Podocopa</taxon>
        <taxon>Podocopida</taxon>
        <taxon>Cytherocopina</taxon>
        <taxon>Cytheroidea</taxon>
        <taxon>Cytherideidae</taxon>
        <taxon>Cyprideis</taxon>
    </lineage>
</organism>
<evidence type="ECO:0000256" key="5">
    <source>
        <dbReference type="ARBA" id="ARBA00023004"/>
    </source>
</evidence>
<dbReference type="InterPro" id="IPR050182">
    <property type="entry name" value="Cytochrome_P450_fam2"/>
</dbReference>
<dbReference type="OrthoDB" id="1055148at2759"/>
<evidence type="ECO:0000256" key="7">
    <source>
        <dbReference type="PIRSR" id="PIRSR602401-1"/>
    </source>
</evidence>
<dbReference type="PRINTS" id="PR00385">
    <property type="entry name" value="P450"/>
</dbReference>
<evidence type="ECO:0000313" key="9">
    <source>
        <dbReference type="EMBL" id="CAD7224051.1"/>
    </source>
</evidence>
<dbReference type="InterPro" id="IPR036396">
    <property type="entry name" value="Cyt_P450_sf"/>
</dbReference>
<keyword evidence="7 8" id="KW-0349">Heme</keyword>
<dbReference type="SUPFAM" id="SSF48264">
    <property type="entry name" value="Cytochrome P450"/>
    <property type="match status" value="1"/>
</dbReference>
<dbReference type="GO" id="GO:0016712">
    <property type="term" value="F:oxidoreductase activity, acting on paired donors, with incorporation or reduction of molecular oxygen, reduced flavin or flavoprotein as one donor, and incorporation of one atom of oxygen"/>
    <property type="evidence" value="ECO:0007669"/>
    <property type="project" value="TreeGrafter"/>
</dbReference>
<dbReference type="EMBL" id="OB660299">
    <property type="protein sequence ID" value="CAD7224051.1"/>
    <property type="molecule type" value="Genomic_DNA"/>
</dbReference>
<dbReference type="PRINTS" id="PR00463">
    <property type="entry name" value="EP450I"/>
</dbReference>
<reference evidence="9" key="1">
    <citation type="submission" date="2020-11" db="EMBL/GenBank/DDBJ databases">
        <authorList>
            <person name="Tran Van P."/>
        </authorList>
    </citation>
    <scope>NUCLEOTIDE SEQUENCE</scope>
</reference>
<name>A0A7R8ZH47_9CRUS</name>
<dbReference type="PROSITE" id="PS00086">
    <property type="entry name" value="CYTOCHROME_P450"/>
    <property type="match status" value="1"/>
</dbReference>
<dbReference type="GO" id="GO:0006805">
    <property type="term" value="P:xenobiotic metabolic process"/>
    <property type="evidence" value="ECO:0007669"/>
    <property type="project" value="TreeGrafter"/>
</dbReference>
<dbReference type="GO" id="GO:0005506">
    <property type="term" value="F:iron ion binding"/>
    <property type="evidence" value="ECO:0007669"/>
    <property type="project" value="InterPro"/>
</dbReference>
<dbReference type="AlphaFoldDB" id="A0A7R8ZH47"/>
<keyword evidence="3 7" id="KW-0479">Metal-binding</keyword>
<dbReference type="InterPro" id="IPR001128">
    <property type="entry name" value="Cyt_P450"/>
</dbReference>
<evidence type="ECO:0000256" key="8">
    <source>
        <dbReference type="RuleBase" id="RU000461"/>
    </source>
</evidence>
<dbReference type="GO" id="GO:0020037">
    <property type="term" value="F:heme binding"/>
    <property type="evidence" value="ECO:0007669"/>
    <property type="project" value="InterPro"/>
</dbReference>
<dbReference type="FunFam" id="1.10.630.10:FF:000036">
    <property type="entry name" value="CYtochrome P450 family"/>
    <property type="match status" value="1"/>
</dbReference>
<gene>
    <name evidence="9" type="ORF">CTOB1V02_LOCUS2021</name>
</gene>
<dbReference type="PANTHER" id="PTHR24300">
    <property type="entry name" value="CYTOCHROME P450 508A4-RELATED"/>
    <property type="match status" value="1"/>
</dbReference>
<dbReference type="Pfam" id="PF00067">
    <property type="entry name" value="p450"/>
    <property type="match status" value="1"/>
</dbReference>
<keyword evidence="5 7" id="KW-0408">Iron</keyword>
<evidence type="ECO:0000256" key="3">
    <source>
        <dbReference type="ARBA" id="ARBA00022723"/>
    </source>
</evidence>
<keyword evidence="4 8" id="KW-0560">Oxidoreductase</keyword>
<proteinExistence type="inferred from homology"/>
<dbReference type="GO" id="GO:0005737">
    <property type="term" value="C:cytoplasm"/>
    <property type="evidence" value="ECO:0007669"/>
    <property type="project" value="TreeGrafter"/>
</dbReference>
<accession>A0A7R8ZH47</accession>
<dbReference type="InterPro" id="IPR002401">
    <property type="entry name" value="Cyt_P450_E_grp-I"/>
</dbReference>
<evidence type="ECO:0000256" key="4">
    <source>
        <dbReference type="ARBA" id="ARBA00023002"/>
    </source>
</evidence>
<comment type="cofactor">
    <cofactor evidence="1 7">
        <name>heme</name>
        <dbReference type="ChEBI" id="CHEBI:30413"/>
    </cofactor>
</comment>
<dbReference type="Gene3D" id="1.10.630.10">
    <property type="entry name" value="Cytochrome P450"/>
    <property type="match status" value="1"/>
</dbReference>
<evidence type="ECO:0000256" key="6">
    <source>
        <dbReference type="ARBA" id="ARBA00023033"/>
    </source>
</evidence>
<dbReference type="PANTHER" id="PTHR24300:SF413">
    <property type="entry name" value="CYTOCHROME P450 18A1"/>
    <property type="match status" value="1"/>
</dbReference>
<dbReference type="InterPro" id="IPR017972">
    <property type="entry name" value="Cyt_P450_CS"/>
</dbReference>
<comment type="similarity">
    <text evidence="2 8">Belongs to the cytochrome P450 family.</text>
</comment>
<sequence>MEFFMFTMTAVGSVPRSLSASTSAESWSKVLFPASTQVLTLQTLLIFLCAILITKTIQKQLLFAKLPPGPKGVPILGFVPYLTKNIHHQLNNLKNQFGSTYKLYFGSQLVVVLTDPKTIRNALKQDAFSSRPENHLIKTFLEGYGVVNANGELWKGQRRFLHMKLRQFGMKQMGSGRGQLEQKITAEVHNMIGSLASARNESTLDELLSAAISNVISSVTMSVRFDPSNADFKRFHANIEEGFRLFGLVAQVGIFPILRYLPSVTSTYEKIRQNKEEMHDFFRTIIKQHKESFDPEVTRDIVDAYLLEIYKAQQEGREAVLFNGKDPERQLCQIMGDLYSAGMETIKTTILWALIYMLHHTEVADKVREEMDEVVGRDRLPNLEDLPQLCYTEATIMEVLRMANTVGLGVIHSADRDTELDGFLIPKDTQIIPLSYAVHMSEEHWNNPQEFNPERFINEEGRVVKPEAFMPFGSGRRMCLGEVMARHEVFLLFTSLLHCFHFELPPGKSLPSLEPHHIGATICPEKFEINFVPRDELSQSLPEVETEVEVTR</sequence>
<dbReference type="GO" id="GO:0006082">
    <property type="term" value="P:organic acid metabolic process"/>
    <property type="evidence" value="ECO:0007669"/>
    <property type="project" value="TreeGrafter"/>
</dbReference>
<feature type="binding site" description="axial binding residue" evidence="7">
    <location>
        <position position="479"/>
    </location>
    <ligand>
        <name>heme</name>
        <dbReference type="ChEBI" id="CHEBI:30413"/>
    </ligand>
    <ligandPart>
        <name>Fe</name>
        <dbReference type="ChEBI" id="CHEBI:18248"/>
    </ligandPart>
</feature>
<evidence type="ECO:0000256" key="2">
    <source>
        <dbReference type="ARBA" id="ARBA00010617"/>
    </source>
</evidence>